<accession>B8I585</accession>
<dbReference type="InterPro" id="IPR051465">
    <property type="entry name" value="Cell_Envelope_Struct_Comp"/>
</dbReference>
<feature type="domain" description="SLH" evidence="2">
    <location>
        <begin position="105"/>
        <end position="168"/>
    </location>
</feature>
<dbReference type="HOGENOM" id="CLU_985906_0_0_9"/>
<evidence type="ECO:0000313" key="4">
    <source>
        <dbReference type="Proteomes" id="UP000001349"/>
    </source>
</evidence>
<evidence type="ECO:0000259" key="2">
    <source>
        <dbReference type="PROSITE" id="PS51272"/>
    </source>
</evidence>
<reference evidence="3 4" key="1">
    <citation type="submission" date="2009-01" db="EMBL/GenBank/DDBJ databases">
        <title>Complete sequence of Clostridium cellulolyticum H10.</title>
        <authorList>
            <consortium name="US DOE Joint Genome Institute"/>
            <person name="Lucas S."/>
            <person name="Copeland A."/>
            <person name="Lapidus A."/>
            <person name="Glavina del Rio T."/>
            <person name="Dalin E."/>
            <person name="Tice H."/>
            <person name="Bruce D."/>
            <person name="Goodwin L."/>
            <person name="Pitluck S."/>
            <person name="Chertkov O."/>
            <person name="Saunders E."/>
            <person name="Brettin T."/>
            <person name="Detter J.C."/>
            <person name="Han C."/>
            <person name="Larimer F."/>
            <person name="Land M."/>
            <person name="Hauser L."/>
            <person name="Kyrpides N."/>
            <person name="Ivanova N."/>
            <person name="Zhou J."/>
            <person name="Richardson P."/>
        </authorList>
    </citation>
    <scope>NUCLEOTIDE SEQUENCE [LARGE SCALE GENOMIC DNA]</scope>
    <source>
        <strain evidence="4">ATCC 35319 / DSM 5812 / JCM 6584 / H10</strain>
    </source>
</reference>
<name>B8I585_RUMCH</name>
<dbReference type="Proteomes" id="UP000001349">
    <property type="component" value="Chromosome"/>
</dbReference>
<keyword evidence="4" id="KW-1185">Reference proteome</keyword>
<dbReference type="PANTHER" id="PTHR43308">
    <property type="entry name" value="OUTER MEMBRANE PROTEIN ALPHA-RELATED"/>
    <property type="match status" value="1"/>
</dbReference>
<dbReference type="AlphaFoldDB" id="B8I585"/>
<dbReference type="PROSITE" id="PS51272">
    <property type="entry name" value="SLH"/>
    <property type="match status" value="2"/>
</dbReference>
<dbReference type="RefSeq" id="WP_012634730.1">
    <property type="nucleotide sequence ID" value="NC_011898.1"/>
</dbReference>
<dbReference type="STRING" id="394503.Ccel_0278"/>
<dbReference type="EMBL" id="CP001348">
    <property type="protein sequence ID" value="ACL74665.1"/>
    <property type="molecule type" value="Genomic_DNA"/>
</dbReference>
<dbReference type="OrthoDB" id="174569at2"/>
<proteinExistence type="predicted"/>
<protein>
    <submittedName>
        <fullName evidence="3">S-layer domain protein</fullName>
    </submittedName>
</protein>
<dbReference type="Pfam" id="PF00395">
    <property type="entry name" value="SLH"/>
    <property type="match status" value="2"/>
</dbReference>
<evidence type="ECO:0000313" key="3">
    <source>
        <dbReference type="EMBL" id="ACL74665.1"/>
    </source>
</evidence>
<dbReference type="InterPro" id="IPR001119">
    <property type="entry name" value="SLH_dom"/>
</dbReference>
<organism evidence="3 4">
    <name type="scientific">Ruminiclostridium cellulolyticum (strain ATCC 35319 / DSM 5812 / JCM 6584 / H10)</name>
    <name type="common">Clostridium cellulolyticum</name>
    <dbReference type="NCBI Taxonomy" id="394503"/>
    <lineage>
        <taxon>Bacteria</taxon>
        <taxon>Bacillati</taxon>
        <taxon>Bacillota</taxon>
        <taxon>Clostridia</taxon>
        <taxon>Eubacteriales</taxon>
        <taxon>Oscillospiraceae</taxon>
        <taxon>Ruminiclostridium</taxon>
    </lineage>
</organism>
<dbReference type="PANTHER" id="PTHR43308:SF5">
    <property type="entry name" value="S-LAYER PROTEIN _ PEPTIDOGLYCAN ENDO-BETA-N-ACETYLGLUCOSAMINIDASE"/>
    <property type="match status" value="1"/>
</dbReference>
<dbReference type="eggNOG" id="COG1404">
    <property type="taxonomic scope" value="Bacteria"/>
</dbReference>
<keyword evidence="1" id="KW-0677">Repeat</keyword>
<gene>
    <name evidence="3" type="ordered locus">Ccel_0278</name>
</gene>
<sequence length="282" mass="31001" precursor="true">MKKSITRHISILLATIVLLTIGVQDVQAHGVTVTTQKIEGKYRITLASQESGLGVNILAFSISNGKTINVAYTLKKGAAASASTEIDESIVLAPFRVITTNSDNINKRPFSDIANTEFDEYIRHLHDVGITSGFSDGTFRPGNTLSRAEAAAMLSVALNLKPDDSPNTKLKDVNGHWGKKYINAILNKGIMTGYSDKTFRPNNKITVAEVCTIISKSFSFKTKSQGIFGKLKKNQWYSAYVQNVFNLKILTIEDSIYKNFTENGNISRGNFAMMLSRALSTF</sequence>
<dbReference type="KEGG" id="cce:Ccel_0278"/>
<evidence type="ECO:0000256" key="1">
    <source>
        <dbReference type="ARBA" id="ARBA00022737"/>
    </source>
</evidence>
<feature type="domain" description="SLH" evidence="2">
    <location>
        <begin position="169"/>
        <end position="228"/>
    </location>
</feature>